<keyword evidence="2" id="KW-0812">Transmembrane</keyword>
<organism evidence="3 4">
    <name type="scientific">Aspergillus ruber (strain CBS 135680)</name>
    <dbReference type="NCBI Taxonomy" id="1388766"/>
    <lineage>
        <taxon>Eukaryota</taxon>
        <taxon>Fungi</taxon>
        <taxon>Dikarya</taxon>
        <taxon>Ascomycota</taxon>
        <taxon>Pezizomycotina</taxon>
        <taxon>Eurotiomycetes</taxon>
        <taxon>Eurotiomycetidae</taxon>
        <taxon>Eurotiales</taxon>
        <taxon>Aspergillaceae</taxon>
        <taxon>Aspergillus</taxon>
        <taxon>Aspergillus subgen. Aspergillus</taxon>
    </lineage>
</organism>
<dbReference type="Proteomes" id="UP000019804">
    <property type="component" value="Unassembled WGS sequence"/>
</dbReference>
<dbReference type="AlphaFoldDB" id="A0A017SDZ6"/>
<dbReference type="RefSeq" id="XP_040638855.1">
    <property type="nucleotide sequence ID" value="XM_040784325.1"/>
</dbReference>
<sequence length="296" mass="32138">MRSKKSSVKPSLYPAIPFHIIRIFVLLSTIIVGIILALFIYHLHQQNYRLPWAYLVLIIAVVLSLINFTLTTLIHCCCGLSPRLNLTSNTILLLIWIAALGVLCWSMSHTILTTCTETYWGNSTGITVCRIYKAFFSFTVAAVASLIAAITLDIIVRKRQTRLGSYDPMTSNPMMVGGDVKLEDRNSESLMTADDPTAGARYYHDVPDPRAAGGLGGGLGHGPGPRRLDSVAYSGTGSSVSGNGHLEQYHAGEAQNYSDNAPARGVWGAPRVRFSAVGSGYAQPPEQTSYDPGAYR</sequence>
<evidence type="ECO:0000313" key="3">
    <source>
        <dbReference type="EMBL" id="EYE95167.1"/>
    </source>
</evidence>
<evidence type="ECO:0000256" key="1">
    <source>
        <dbReference type="SAM" id="MobiDB-lite"/>
    </source>
</evidence>
<gene>
    <name evidence="3" type="ORF">EURHEDRAFT_456022</name>
</gene>
<dbReference type="OrthoDB" id="5344006at2759"/>
<accession>A0A017SDZ6</accession>
<dbReference type="HOGENOM" id="CLU_082475_0_0_1"/>
<feature type="region of interest" description="Disordered" evidence="1">
    <location>
        <begin position="276"/>
        <end position="296"/>
    </location>
</feature>
<proteinExistence type="predicted"/>
<dbReference type="GeneID" id="63699449"/>
<feature type="transmembrane region" description="Helical" evidence="2">
    <location>
        <begin position="131"/>
        <end position="156"/>
    </location>
</feature>
<reference evidence="4" key="1">
    <citation type="journal article" date="2014" name="Nat. Commun.">
        <title>Genomic adaptations of the halophilic Dead Sea filamentous fungus Eurotium rubrum.</title>
        <authorList>
            <person name="Kis-Papo T."/>
            <person name="Weig A.R."/>
            <person name="Riley R."/>
            <person name="Persoh D."/>
            <person name="Salamov A."/>
            <person name="Sun H."/>
            <person name="Lipzen A."/>
            <person name="Wasser S.P."/>
            <person name="Rambold G."/>
            <person name="Grigoriev I.V."/>
            <person name="Nevo E."/>
        </authorList>
    </citation>
    <scope>NUCLEOTIDE SEQUENCE [LARGE SCALE GENOMIC DNA]</scope>
    <source>
        <strain evidence="4">CBS 135680</strain>
    </source>
</reference>
<evidence type="ECO:0000256" key="2">
    <source>
        <dbReference type="SAM" id="Phobius"/>
    </source>
</evidence>
<protein>
    <recommendedName>
        <fullName evidence="5">MARVEL domain-containing protein</fullName>
    </recommendedName>
</protein>
<evidence type="ECO:0000313" key="4">
    <source>
        <dbReference type="Proteomes" id="UP000019804"/>
    </source>
</evidence>
<dbReference type="EMBL" id="KK088423">
    <property type="protein sequence ID" value="EYE95167.1"/>
    <property type="molecule type" value="Genomic_DNA"/>
</dbReference>
<name>A0A017SDZ6_ASPRC</name>
<feature type="transmembrane region" description="Helical" evidence="2">
    <location>
        <begin position="90"/>
        <end position="111"/>
    </location>
</feature>
<evidence type="ECO:0008006" key="5">
    <source>
        <dbReference type="Google" id="ProtNLM"/>
    </source>
</evidence>
<keyword evidence="2" id="KW-0472">Membrane</keyword>
<feature type="transmembrane region" description="Helical" evidence="2">
    <location>
        <begin position="20"/>
        <end position="40"/>
    </location>
</feature>
<keyword evidence="4" id="KW-1185">Reference proteome</keyword>
<feature type="transmembrane region" description="Helical" evidence="2">
    <location>
        <begin position="52"/>
        <end position="78"/>
    </location>
</feature>
<keyword evidence="2" id="KW-1133">Transmembrane helix</keyword>